<evidence type="ECO:0008006" key="4">
    <source>
        <dbReference type="Google" id="ProtNLM"/>
    </source>
</evidence>
<dbReference type="PANTHER" id="PTHR28523:SF1">
    <property type="entry name" value="CYTOCHROME C OXIDASE ASSEMBLY FACTOR 1"/>
    <property type="match status" value="1"/>
</dbReference>
<evidence type="ECO:0000313" key="2">
    <source>
        <dbReference type="EMBL" id="PTB50516.1"/>
    </source>
</evidence>
<dbReference type="InterPro" id="IPR042432">
    <property type="entry name" value="Coa1_fungi"/>
</dbReference>
<sequence length="278" mass="30788">MARQQPAKHLDSISAALSQPYDATTQTARASCQTWSDLRISETLLYQTTQKPTPPSMISRIASRRLCAAASRRAGSSRSGESAGWNARSVQRRWMTPAPKPGDGPMMSRRADRELPDVGQVSQGWRRTMPIFLAVVAVCSVTIFNYQKSSSPIISSTLYALRTSPEANRLLGDEIYFKHQIPWISGEMNQVKGRIDISFSVRGSRGAGVMRFASHRPSSKALFETTEWSLTLEDGTKVDLLDGNDPFRGLLGGEDEDDLPLVEDESTKGFRQQGAYNR</sequence>
<dbReference type="GO" id="GO:0005743">
    <property type="term" value="C:mitochondrial inner membrane"/>
    <property type="evidence" value="ECO:0007669"/>
    <property type="project" value="TreeGrafter"/>
</dbReference>
<dbReference type="GO" id="GO:0033617">
    <property type="term" value="P:mitochondrial respiratory chain complex IV assembly"/>
    <property type="evidence" value="ECO:0007669"/>
    <property type="project" value="InterPro"/>
</dbReference>
<dbReference type="EMBL" id="KZ679688">
    <property type="protein sequence ID" value="PTB50516.1"/>
    <property type="molecule type" value="Genomic_DNA"/>
</dbReference>
<feature type="compositionally biased region" description="Acidic residues" evidence="1">
    <location>
        <begin position="253"/>
        <end position="264"/>
    </location>
</feature>
<evidence type="ECO:0000256" key="1">
    <source>
        <dbReference type="SAM" id="MobiDB-lite"/>
    </source>
</evidence>
<dbReference type="Pfam" id="PF08695">
    <property type="entry name" value="Coa1"/>
    <property type="match status" value="1"/>
</dbReference>
<proteinExistence type="predicted"/>
<organism evidence="2 3">
    <name type="scientific">Trichoderma harzianum CBS 226.95</name>
    <dbReference type="NCBI Taxonomy" id="983964"/>
    <lineage>
        <taxon>Eukaryota</taxon>
        <taxon>Fungi</taxon>
        <taxon>Dikarya</taxon>
        <taxon>Ascomycota</taxon>
        <taxon>Pezizomycotina</taxon>
        <taxon>Sordariomycetes</taxon>
        <taxon>Hypocreomycetidae</taxon>
        <taxon>Hypocreales</taxon>
        <taxon>Hypocreaceae</taxon>
        <taxon>Trichoderma</taxon>
    </lineage>
</organism>
<dbReference type="Proteomes" id="UP000241690">
    <property type="component" value="Unassembled WGS sequence"/>
</dbReference>
<dbReference type="AlphaFoldDB" id="A0A2T4A0C8"/>
<dbReference type="RefSeq" id="XP_024770193.1">
    <property type="nucleotide sequence ID" value="XM_024916333.1"/>
</dbReference>
<evidence type="ECO:0000313" key="3">
    <source>
        <dbReference type="Proteomes" id="UP000241690"/>
    </source>
</evidence>
<reference evidence="2 3" key="1">
    <citation type="submission" date="2016-07" db="EMBL/GenBank/DDBJ databases">
        <title>Multiple horizontal gene transfer events from other fungi enriched the ability of initially mycotrophic Trichoderma (Ascomycota) to feed on dead plant biomass.</title>
        <authorList>
            <consortium name="DOE Joint Genome Institute"/>
            <person name="Aerts A."/>
            <person name="Atanasova L."/>
            <person name="Chenthamara K."/>
            <person name="Zhang J."/>
            <person name="Grujic M."/>
            <person name="Henrissat B."/>
            <person name="Kuo A."/>
            <person name="Salamov A."/>
            <person name="Lipzen A."/>
            <person name="Labutti K."/>
            <person name="Barry K."/>
            <person name="Miao Y."/>
            <person name="Rahimi M.J."/>
            <person name="Shen Q."/>
            <person name="Grigoriev I.V."/>
            <person name="Kubicek C.P."/>
            <person name="Druzhinina I.S."/>
        </authorList>
    </citation>
    <scope>NUCLEOTIDE SEQUENCE [LARGE SCALE GENOMIC DNA]</scope>
    <source>
        <strain evidence="2 3">CBS 226.95</strain>
    </source>
</reference>
<dbReference type="InterPro" id="IPR014807">
    <property type="entry name" value="Coa1"/>
</dbReference>
<accession>A0A2T4A0C8</accession>
<name>A0A2T4A0C8_TRIHA</name>
<keyword evidence="3" id="KW-1185">Reference proteome</keyword>
<feature type="region of interest" description="Disordered" evidence="1">
    <location>
        <begin position="249"/>
        <end position="278"/>
    </location>
</feature>
<dbReference type="GeneID" id="36624902"/>
<dbReference type="STRING" id="983964.A0A2T4A0C8"/>
<dbReference type="PANTHER" id="PTHR28523">
    <property type="entry name" value="CYTOCHROME C OXIDASE ASSEMBLY FACTOR 1"/>
    <property type="match status" value="1"/>
</dbReference>
<gene>
    <name evidence="2" type="ORF">M431DRAFT_485884</name>
</gene>
<protein>
    <recommendedName>
        <fullName evidence="4">Cytochrome oxidase assembly</fullName>
    </recommendedName>
</protein>